<keyword evidence="1" id="KW-0812">Transmembrane</keyword>
<accession>W4GPJ6</accession>
<dbReference type="VEuPathDB" id="FungiDB:H257_06384"/>
<evidence type="ECO:0000256" key="1">
    <source>
        <dbReference type="SAM" id="Phobius"/>
    </source>
</evidence>
<evidence type="ECO:0000313" key="2">
    <source>
        <dbReference type="EMBL" id="ETV80939.1"/>
    </source>
</evidence>
<keyword evidence="1" id="KW-1133">Transmembrane helix</keyword>
<organism evidence="2">
    <name type="scientific">Aphanomyces astaci</name>
    <name type="common">Crayfish plague agent</name>
    <dbReference type="NCBI Taxonomy" id="112090"/>
    <lineage>
        <taxon>Eukaryota</taxon>
        <taxon>Sar</taxon>
        <taxon>Stramenopiles</taxon>
        <taxon>Oomycota</taxon>
        <taxon>Saprolegniomycetes</taxon>
        <taxon>Saprolegniales</taxon>
        <taxon>Verrucalvaceae</taxon>
        <taxon>Aphanomyces</taxon>
    </lineage>
</organism>
<dbReference type="GeneID" id="20808380"/>
<name>W4GPJ6_APHAT</name>
<reference evidence="2" key="1">
    <citation type="submission" date="2013-12" db="EMBL/GenBank/DDBJ databases">
        <title>The Genome Sequence of Aphanomyces astaci APO3.</title>
        <authorList>
            <consortium name="The Broad Institute Genomics Platform"/>
            <person name="Russ C."/>
            <person name="Tyler B."/>
            <person name="van West P."/>
            <person name="Dieguez-Uribeondo J."/>
            <person name="Young S.K."/>
            <person name="Zeng Q."/>
            <person name="Gargeya S."/>
            <person name="Fitzgerald M."/>
            <person name="Abouelleil A."/>
            <person name="Alvarado L."/>
            <person name="Chapman S.B."/>
            <person name="Gainer-Dewar J."/>
            <person name="Goldberg J."/>
            <person name="Griggs A."/>
            <person name="Gujja S."/>
            <person name="Hansen M."/>
            <person name="Howarth C."/>
            <person name="Imamovic A."/>
            <person name="Ireland A."/>
            <person name="Larimer J."/>
            <person name="McCowan C."/>
            <person name="Murphy C."/>
            <person name="Pearson M."/>
            <person name="Poon T.W."/>
            <person name="Priest M."/>
            <person name="Roberts A."/>
            <person name="Saif S."/>
            <person name="Shea T."/>
            <person name="Sykes S."/>
            <person name="Wortman J."/>
            <person name="Nusbaum C."/>
            <person name="Birren B."/>
        </authorList>
    </citation>
    <scope>NUCLEOTIDE SEQUENCE [LARGE SCALE GENOMIC DNA]</scope>
    <source>
        <strain evidence="2">APO3</strain>
    </source>
</reference>
<sequence length="333" mass="35738">MDMQDAMHCPFSPPSTMQINVGMLVAATAVSAVNVVVKDKRYCELLFVHTPINGSTVADVYNTFGLNTCPAPVWNSITPANIKDNSTIAVVLNGPRYWLMDEFGPLSAPIVRDRVLKSVQGLNLTLLGRVPLPWPLLNGADGLYKPSQVTRSADFRWRAGSTAFYLTNKATGDMFIMQSYSQQVNSNVTLAALPMLGSKLRLLPPQWSYDAVVLQSDVNVTTPILVGGKATVGLVLQDELSNSYTFAGDLDRYLADQKPCTEVSVAGDATYCIADPRVCSGSGPSPVGTACPSKGDVAVKDCWPHLPSFVSVNCVAPRDATCRLLSSNAWGCA</sequence>
<dbReference type="OrthoDB" id="167158at2759"/>
<feature type="transmembrane region" description="Helical" evidence="1">
    <location>
        <begin position="17"/>
        <end position="37"/>
    </location>
</feature>
<dbReference type="AlphaFoldDB" id="W4GPJ6"/>
<protein>
    <submittedName>
        <fullName evidence="2">Uncharacterized protein</fullName>
    </submittedName>
</protein>
<dbReference type="RefSeq" id="XP_009829886.1">
    <property type="nucleotide sequence ID" value="XM_009831584.1"/>
</dbReference>
<gene>
    <name evidence="2" type="ORF">H257_06384</name>
</gene>
<proteinExistence type="predicted"/>
<keyword evidence="1" id="KW-0472">Membrane</keyword>
<dbReference type="EMBL" id="KI913125">
    <property type="protein sequence ID" value="ETV80939.1"/>
    <property type="molecule type" value="Genomic_DNA"/>
</dbReference>